<dbReference type="AlphaFoldDB" id="A0A5K7X8Y0"/>
<organism evidence="1 2">
    <name type="scientific">Lacipirellula parvula</name>
    <dbReference type="NCBI Taxonomy" id="2650471"/>
    <lineage>
        <taxon>Bacteria</taxon>
        <taxon>Pseudomonadati</taxon>
        <taxon>Planctomycetota</taxon>
        <taxon>Planctomycetia</taxon>
        <taxon>Pirellulales</taxon>
        <taxon>Lacipirellulaceae</taxon>
        <taxon>Lacipirellula</taxon>
    </lineage>
</organism>
<sequence>MSIEQEIRQYLAKRFQCDPVVDVQIYGDVVDVRGTMPNTHAHGQFCVGSLDDIENAMRRESATEVAVEA</sequence>
<gene>
    <name evidence="1" type="ORF">PLANPX_0833</name>
</gene>
<name>A0A5K7X8Y0_9BACT</name>
<reference evidence="2" key="1">
    <citation type="submission" date="2019-10" db="EMBL/GenBank/DDBJ databases">
        <title>Lacipirellula parvula gen. nov., sp. nov., representing a lineage of planctomycetes widespread in freshwater anoxic habitats, and description of the family Lacipirellulaceae.</title>
        <authorList>
            <person name="Dedysh S.N."/>
            <person name="Kulichevskaya I.S."/>
            <person name="Beletsky A.V."/>
            <person name="Rakitin A.L."/>
            <person name="Mardanov A.V."/>
            <person name="Ivanova A.A."/>
            <person name="Saltykova V.X."/>
            <person name="Rijpstra W.I.C."/>
            <person name="Sinninghe Damste J.S."/>
            <person name="Ravin N.V."/>
        </authorList>
    </citation>
    <scope>NUCLEOTIDE SEQUENCE [LARGE SCALE GENOMIC DNA]</scope>
    <source>
        <strain evidence="2">PX69</strain>
    </source>
</reference>
<keyword evidence="2" id="KW-1185">Reference proteome</keyword>
<dbReference type="Proteomes" id="UP000326837">
    <property type="component" value="Chromosome"/>
</dbReference>
<proteinExistence type="predicted"/>
<evidence type="ECO:0000313" key="2">
    <source>
        <dbReference type="Proteomes" id="UP000326837"/>
    </source>
</evidence>
<accession>A0A5K7X8Y0</accession>
<evidence type="ECO:0000313" key="1">
    <source>
        <dbReference type="EMBL" id="BBO31221.1"/>
    </source>
</evidence>
<dbReference type="RefSeq" id="WP_152097402.1">
    <property type="nucleotide sequence ID" value="NZ_AP021861.1"/>
</dbReference>
<protein>
    <submittedName>
        <fullName evidence="1">Uncharacterized protein</fullName>
    </submittedName>
</protein>
<dbReference type="EMBL" id="AP021861">
    <property type="protein sequence ID" value="BBO31221.1"/>
    <property type="molecule type" value="Genomic_DNA"/>
</dbReference>
<dbReference type="KEGG" id="lpav:PLANPX_0833"/>